<dbReference type="Proteomes" id="UP000588604">
    <property type="component" value="Unassembled WGS sequence"/>
</dbReference>
<dbReference type="EMBL" id="JACIJO010000003">
    <property type="protein sequence ID" value="MBB6328027.1"/>
    <property type="molecule type" value="Genomic_DNA"/>
</dbReference>
<evidence type="ECO:0000313" key="3">
    <source>
        <dbReference type="Proteomes" id="UP000588604"/>
    </source>
</evidence>
<keyword evidence="3" id="KW-1185">Reference proteome</keyword>
<feature type="signal peptide" evidence="1">
    <location>
        <begin position="1"/>
        <end position="19"/>
    </location>
</feature>
<comment type="caution">
    <text evidence="2">The sequence shown here is derived from an EMBL/GenBank/DDBJ whole genome shotgun (WGS) entry which is preliminary data.</text>
</comment>
<feature type="chain" id="PRO_5032472052" description="Por secretion system C-terminal sorting domain-containing protein" evidence="1">
    <location>
        <begin position="20"/>
        <end position="195"/>
    </location>
</feature>
<evidence type="ECO:0000256" key="1">
    <source>
        <dbReference type="SAM" id="SignalP"/>
    </source>
</evidence>
<sequence length="195" mass="21580">MKTLFTIAMAGALSFSALAADANEDLRELSAVNSKYKKINVTLKEGVGSAKITILNQDGKNLSQRKVNVKGESLMVPYDLNSLPAGEYQVRIVTEEEEVTYTVATTEKPIPAEDLPLMAYGKALDDHTVSLAVIGLLEPGVDVKIYSSESGKVIYEEHIDQPEAFKKNFSFRDMTSEDIYMEVTDVKGRTRTLFF</sequence>
<keyword evidence="1" id="KW-0732">Signal</keyword>
<name>A0A841MR69_9BACT</name>
<proteinExistence type="predicted"/>
<gene>
    <name evidence="2" type="ORF">FHS59_003670</name>
</gene>
<evidence type="ECO:0008006" key="4">
    <source>
        <dbReference type="Google" id="ProtNLM"/>
    </source>
</evidence>
<evidence type="ECO:0000313" key="2">
    <source>
        <dbReference type="EMBL" id="MBB6328027.1"/>
    </source>
</evidence>
<protein>
    <recommendedName>
        <fullName evidence="4">Por secretion system C-terminal sorting domain-containing protein</fullName>
    </recommendedName>
</protein>
<dbReference type="RefSeq" id="WP_184496757.1">
    <property type="nucleotide sequence ID" value="NZ_JACIJO010000003.1"/>
</dbReference>
<organism evidence="2 3">
    <name type="scientific">Algoriphagus iocasae</name>
    <dbReference type="NCBI Taxonomy" id="1836499"/>
    <lineage>
        <taxon>Bacteria</taxon>
        <taxon>Pseudomonadati</taxon>
        <taxon>Bacteroidota</taxon>
        <taxon>Cytophagia</taxon>
        <taxon>Cytophagales</taxon>
        <taxon>Cyclobacteriaceae</taxon>
        <taxon>Algoriphagus</taxon>
    </lineage>
</organism>
<reference evidence="2 3" key="1">
    <citation type="submission" date="2020-08" db="EMBL/GenBank/DDBJ databases">
        <title>Genomic Encyclopedia of Type Strains, Phase IV (KMG-IV): sequencing the most valuable type-strain genomes for metagenomic binning, comparative biology and taxonomic classification.</title>
        <authorList>
            <person name="Goeker M."/>
        </authorList>
    </citation>
    <scope>NUCLEOTIDE SEQUENCE [LARGE SCALE GENOMIC DNA]</scope>
    <source>
        <strain evidence="2 3">DSM 102044</strain>
    </source>
</reference>
<accession>A0A841MR69</accession>
<dbReference type="AlphaFoldDB" id="A0A841MR69"/>